<keyword evidence="4" id="KW-1185">Reference proteome</keyword>
<sequence>MPDDLKRQIHHEDLRLYSLALKHRWTKQEVYREITTNVPMFVYCPLMLPWVLAKVLGLKGREGAEETVTHMTRATLRHHFRTMIKYQGRPTIVYSKRETAVDGILIAGLQKKAYAQIEEYIGPEQHSKEIEEVEIELVNDEKLIVAAHVYVWNESVSLLEATHWTPLDFMKRPRYQLEDEDRK</sequence>
<dbReference type="PANTHER" id="PTHR31544:SF2">
    <property type="entry name" value="AIG2-LIKE PROTEIN D"/>
    <property type="match status" value="1"/>
</dbReference>
<gene>
    <name evidence="3" type="ORF">K505DRAFT_367328</name>
</gene>
<dbReference type="PANTHER" id="PTHR31544">
    <property type="entry name" value="AIG2-LIKE PROTEIN D"/>
    <property type="match status" value="1"/>
</dbReference>
<dbReference type="EMBL" id="MU002317">
    <property type="protein sequence ID" value="KAF2787455.1"/>
    <property type="molecule type" value="Genomic_DNA"/>
</dbReference>
<organism evidence="3 4">
    <name type="scientific">Melanomma pulvis-pyrius CBS 109.77</name>
    <dbReference type="NCBI Taxonomy" id="1314802"/>
    <lineage>
        <taxon>Eukaryota</taxon>
        <taxon>Fungi</taxon>
        <taxon>Dikarya</taxon>
        <taxon>Ascomycota</taxon>
        <taxon>Pezizomycotina</taxon>
        <taxon>Dothideomycetes</taxon>
        <taxon>Pleosporomycetidae</taxon>
        <taxon>Pleosporales</taxon>
        <taxon>Melanommataceae</taxon>
        <taxon>Melanomma</taxon>
    </lineage>
</organism>
<dbReference type="InterPro" id="IPR045038">
    <property type="entry name" value="AIG2-like"/>
</dbReference>
<feature type="domain" description="Gamma-glutamylcyclotransferase AIG2-like" evidence="2">
    <location>
        <begin position="41"/>
        <end position="162"/>
    </location>
</feature>
<reference evidence="3" key="1">
    <citation type="journal article" date="2020" name="Stud. Mycol.">
        <title>101 Dothideomycetes genomes: a test case for predicting lifestyles and emergence of pathogens.</title>
        <authorList>
            <person name="Haridas S."/>
            <person name="Albert R."/>
            <person name="Binder M."/>
            <person name="Bloem J."/>
            <person name="Labutti K."/>
            <person name="Salamov A."/>
            <person name="Andreopoulos B."/>
            <person name="Baker S."/>
            <person name="Barry K."/>
            <person name="Bills G."/>
            <person name="Bluhm B."/>
            <person name="Cannon C."/>
            <person name="Castanera R."/>
            <person name="Culley D."/>
            <person name="Daum C."/>
            <person name="Ezra D."/>
            <person name="Gonzalez J."/>
            <person name="Henrissat B."/>
            <person name="Kuo A."/>
            <person name="Liang C."/>
            <person name="Lipzen A."/>
            <person name="Lutzoni F."/>
            <person name="Magnuson J."/>
            <person name="Mondo S."/>
            <person name="Nolan M."/>
            <person name="Ohm R."/>
            <person name="Pangilinan J."/>
            <person name="Park H.-J."/>
            <person name="Ramirez L."/>
            <person name="Alfaro M."/>
            <person name="Sun H."/>
            <person name="Tritt A."/>
            <person name="Yoshinaga Y."/>
            <person name="Zwiers L.-H."/>
            <person name="Turgeon B."/>
            <person name="Goodwin S."/>
            <person name="Spatafora J."/>
            <person name="Crous P."/>
            <person name="Grigoriev I."/>
        </authorList>
    </citation>
    <scope>NUCLEOTIDE SEQUENCE</scope>
    <source>
        <strain evidence="3">CBS 109.77</strain>
    </source>
</reference>
<evidence type="ECO:0000313" key="4">
    <source>
        <dbReference type="Proteomes" id="UP000799757"/>
    </source>
</evidence>
<evidence type="ECO:0000313" key="3">
    <source>
        <dbReference type="EMBL" id="KAF2787455.1"/>
    </source>
</evidence>
<dbReference type="AlphaFoldDB" id="A0A6A6WU81"/>
<dbReference type="Pfam" id="PF06094">
    <property type="entry name" value="GGACT"/>
    <property type="match status" value="1"/>
</dbReference>
<dbReference type="OrthoDB" id="1044435at2759"/>
<evidence type="ECO:0000259" key="2">
    <source>
        <dbReference type="Pfam" id="PF06094"/>
    </source>
</evidence>
<comment type="similarity">
    <text evidence="1">Belongs to the gamma-glutamylcyclotransferase family.</text>
</comment>
<dbReference type="Gene3D" id="3.10.490.10">
    <property type="entry name" value="Gamma-glutamyl cyclotransferase-like"/>
    <property type="match status" value="1"/>
</dbReference>
<accession>A0A6A6WU81</accession>
<name>A0A6A6WU81_9PLEO</name>
<evidence type="ECO:0000256" key="1">
    <source>
        <dbReference type="ARBA" id="ARBA00008861"/>
    </source>
</evidence>
<dbReference type="Proteomes" id="UP000799757">
    <property type="component" value="Unassembled WGS sequence"/>
</dbReference>
<protein>
    <recommendedName>
        <fullName evidence="2">Gamma-glutamylcyclotransferase AIG2-like domain-containing protein</fullName>
    </recommendedName>
</protein>
<proteinExistence type="inferred from homology"/>
<dbReference type="InterPro" id="IPR009288">
    <property type="entry name" value="AIG2-like_dom"/>
</dbReference>